<name>A0A7I8V6D7_9ANNE</name>
<evidence type="ECO:0000313" key="3">
    <source>
        <dbReference type="Proteomes" id="UP000549394"/>
    </source>
</evidence>
<reference evidence="2 3" key="1">
    <citation type="submission" date="2020-08" db="EMBL/GenBank/DDBJ databases">
        <authorList>
            <person name="Hejnol A."/>
        </authorList>
    </citation>
    <scope>NUCLEOTIDE SEQUENCE [LARGE SCALE GENOMIC DNA]</scope>
</reference>
<protein>
    <submittedName>
        <fullName evidence="2">Uncharacterized protein</fullName>
    </submittedName>
</protein>
<evidence type="ECO:0000256" key="1">
    <source>
        <dbReference type="SAM" id="MobiDB-lite"/>
    </source>
</evidence>
<comment type="caution">
    <text evidence="2">The sequence shown here is derived from an EMBL/GenBank/DDBJ whole genome shotgun (WGS) entry which is preliminary data.</text>
</comment>
<proteinExistence type="predicted"/>
<feature type="compositionally biased region" description="Polar residues" evidence="1">
    <location>
        <begin position="47"/>
        <end position="68"/>
    </location>
</feature>
<feature type="region of interest" description="Disordered" evidence="1">
    <location>
        <begin position="30"/>
        <end position="68"/>
    </location>
</feature>
<organism evidence="2 3">
    <name type="scientific">Dimorphilus gyrociliatus</name>
    <dbReference type="NCBI Taxonomy" id="2664684"/>
    <lineage>
        <taxon>Eukaryota</taxon>
        <taxon>Metazoa</taxon>
        <taxon>Spiralia</taxon>
        <taxon>Lophotrochozoa</taxon>
        <taxon>Annelida</taxon>
        <taxon>Polychaeta</taxon>
        <taxon>Polychaeta incertae sedis</taxon>
        <taxon>Dinophilidae</taxon>
        <taxon>Dimorphilus</taxon>
    </lineage>
</organism>
<keyword evidence="3" id="KW-1185">Reference proteome</keyword>
<dbReference type="Proteomes" id="UP000549394">
    <property type="component" value="Unassembled WGS sequence"/>
</dbReference>
<dbReference type="OrthoDB" id="6287020at2759"/>
<evidence type="ECO:0000313" key="2">
    <source>
        <dbReference type="EMBL" id="CAD5111273.1"/>
    </source>
</evidence>
<gene>
    <name evidence="2" type="ORF">DGYR_LOCUS594</name>
</gene>
<sequence length="99" mass="10672">MDNPFKSNGELSQKAEFMLRNSTITRTAISIADPDTSADSTNHEEILQSSASALNSAPPQTNGDTTPQQVEVKLTRNEDLKPCKGEKVASSKAKCCTIM</sequence>
<dbReference type="EMBL" id="CAJFCJ010000001">
    <property type="protein sequence ID" value="CAD5111273.1"/>
    <property type="molecule type" value="Genomic_DNA"/>
</dbReference>
<accession>A0A7I8V6D7</accession>
<dbReference type="AlphaFoldDB" id="A0A7I8V6D7"/>